<feature type="transmembrane region" description="Helical" evidence="1">
    <location>
        <begin position="117"/>
        <end position="138"/>
    </location>
</feature>
<dbReference type="PROSITE" id="PS50855">
    <property type="entry name" value="COX1"/>
    <property type="match status" value="1"/>
</dbReference>
<dbReference type="PANTHER" id="PTHR10422">
    <property type="entry name" value="CYTOCHROME C OXIDASE SUBUNIT 1"/>
    <property type="match status" value="1"/>
</dbReference>
<name>A0A6J7DRP5_9ZZZZ</name>
<feature type="transmembrane region" description="Helical" evidence="1">
    <location>
        <begin position="80"/>
        <end position="105"/>
    </location>
</feature>
<keyword evidence="1" id="KW-1133">Transmembrane helix</keyword>
<feature type="transmembrane region" description="Helical" evidence="1">
    <location>
        <begin position="353"/>
        <end position="375"/>
    </location>
</feature>
<feature type="transmembrane region" description="Helical" evidence="1">
    <location>
        <begin position="39"/>
        <end position="60"/>
    </location>
</feature>
<protein>
    <submittedName>
        <fullName evidence="3">Unannotated protein</fullName>
    </submittedName>
</protein>
<dbReference type="InterPro" id="IPR036927">
    <property type="entry name" value="Cyt_c_oxase-like_su1_sf"/>
</dbReference>
<dbReference type="GO" id="GO:0020037">
    <property type="term" value="F:heme binding"/>
    <property type="evidence" value="ECO:0007669"/>
    <property type="project" value="InterPro"/>
</dbReference>
<dbReference type="EMBL" id="CAFBLP010000013">
    <property type="protein sequence ID" value="CAB4869983.1"/>
    <property type="molecule type" value="Genomic_DNA"/>
</dbReference>
<feature type="transmembrane region" description="Helical" evidence="1">
    <location>
        <begin position="190"/>
        <end position="218"/>
    </location>
</feature>
<proteinExistence type="predicted"/>
<feature type="transmembrane region" description="Helical" evidence="1">
    <location>
        <begin position="462"/>
        <end position="486"/>
    </location>
</feature>
<dbReference type="AlphaFoldDB" id="A0A6J7DRP5"/>
<evidence type="ECO:0000259" key="2">
    <source>
        <dbReference type="PROSITE" id="PS50855"/>
    </source>
</evidence>
<dbReference type="GO" id="GO:0015990">
    <property type="term" value="P:electron transport coupled proton transport"/>
    <property type="evidence" value="ECO:0007669"/>
    <property type="project" value="TreeGrafter"/>
</dbReference>
<reference evidence="3" key="1">
    <citation type="submission" date="2020-05" db="EMBL/GenBank/DDBJ databases">
        <authorList>
            <person name="Chiriac C."/>
            <person name="Salcher M."/>
            <person name="Ghai R."/>
            <person name="Kavagutti S V."/>
        </authorList>
    </citation>
    <scope>NUCLEOTIDE SEQUENCE</scope>
</reference>
<dbReference type="GO" id="GO:0022904">
    <property type="term" value="P:respiratory electron transport chain"/>
    <property type="evidence" value="ECO:0007669"/>
    <property type="project" value="TreeGrafter"/>
</dbReference>
<feature type="transmembrane region" description="Helical" evidence="1">
    <location>
        <begin position="319"/>
        <end position="341"/>
    </location>
</feature>
<keyword evidence="1" id="KW-0812">Transmembrane</keyword>
<feature type="transmembrane region" description="Helical" evidence="1">
    <location>
        <begin position="238"/>
        <end position="261"/>
    </location>
</feature>
<gene>
    <name evidence="3" type="ORF">UFOPK3376_00766</name>
</gene>
<dbReference type="GO" id="GO:0016020">
    <property type="term" value="C:membrane"/>
    <property type="evidence" value="ECO:0007669"/>
    <property type="project" value="InterPro"/>
</dbReference>
<dbReference type="SUPFAM" id="SSF81442">
    <property type="entry name" value="Cytochrome c oxidase subunit I-like"/>
    <property type="match status" value="1"/>
</dbReference>
<dbReference type="InterPro" id="IPR000883">
    <property type="entry name" value="Cyt_C_Oxase_1"/>
</dbReference>
<feature type="transmembrane region" description="Helical" evidence="1">
    <location>
        <begin position="421"/>
        <end position="442"/>
    </location>
</feature>
<dbReference type="PANTHER" id="PTHR10422:SF29">
    <property type="entry name" value="CYTOCHROME C OXIDASE SUBUNIT 1 HOMOLOG, BACTEROID"/>
    <property type="match status" value="1"/>
</dbReference>
<sequence>MTTIDTASHAASSDAGVGRALSTVAAWATTSDHKRLGRLLIVMGLLALLAISLIGGLLGFERIDATSTVLNANSITQLFALNRVGLAFFVVVPIMLGLAVAVVPLQLGARSLAFPRTASAGFWAWLFGMTLVIISIAANGGPGGGAPKFVALFIASYGVMLAGLVAIAVSVATSVLTTRAPGMNMRRVPLFSWSALVSALGLLLVLPVAIGAVIYLYLSYRYNKVPFGGNTGVLQWLGFSLSQPTTFLYVLPAIGFAAEIIPVTARRRMPMRTVVLAGLALVGVAALGGVTQSEQILPWAGKGLNLDQFGTKFADLLNYAFFMALPVLGVLLVLLIGPLAFKGSRPKITSPFLFGFFGLGMILVGMLGALVNGVTDLGLRGTVFEEGVYTYICYGAVLAGMGATAYWGPKLWGRRLPENKLIGLALLGTLATVLSSLPYFIAGFADQPAGSITFDYSGPQNLWNVLVTVGHVAMLVTVFSFLGVAVGGFRRGQVAGDDPWDAQTLEWATSSPAPVNNFADVHSVTSAEPLLDLKPTGGNS</sequence>
<feature type="transmembrane region" description="Helical" evidence="1">
    <location>
        <begin position="150"/>
        <end position="178"/>
    </location>
</feature>
<feature type="transmembrane region" description="Helical" evidence="1">
    <location>
        <begin position="273"/>
        <end position="291"/>
    </location>
</feature>
<dbReference type="Pfam" id="PF00115">
    <property type="entry name" value="COX1"/>
    <property type="match status" value="1"/>
</dbReference>
<feature type="transmembrane region" description="Helical" evidence="1">
    <location>
        <begin position="387"/>
        <end position="409"/>
    </location>
</feature>
<dbReference type="Gene3D" id="1.20.210.10">
    <property type="entry name" value="Cytochrome c oxidase-like, subunit I domain"/>
    <property type="match status" value="1"/>
</dbReference>
<accession>A0A6J7DRP5</accession>
<evidence type="ECO:0000313" key="3">
    <source>
        <dbReference type="EMBL" id="CAB4869983.1"/>
    </source>
</evidence>
<organism evidence="3">
    <name type="scientific">freshwater metagenome</name>
    <dbReference type="NCBI Taxonomy" id="449393"/>
    <lineage>
        <taxon>unclassified sequences</taxon>
        <taxon>metagenomes</taxon>
        <taxon>ecological metagenomes</taxon>
    </lineage>
</organism>
<dbReference type="PRINTS" id="PR01165">
    <property type="entry name" value="CYCOXIDASEI"/>
</dbReference>
<dbReference type="GO" id="GO:0004129">
    <property type="term" value="F:cytochrome-c oxidase activity"/>
    <property type="evidence" value="ECO:0007669"/>
    <property type="project" value="InterPro"/>
</dbReference>
<dbReference type="InterPro" id="IPR023616">
    <property type="entry name" value="Cyt_c_oxase-like_su1_dom"/>
</dbReference>
<evidence type="ECO:0000256" key="1">
    <source>
        <dbReference type="SAM" id="Phobius"/>
    </source>
</evidence>
<dbReference type="GO" id="GO:0009060">
    <property type="term" value="P:aerobic respiration"/>
    <property type="evidence" value="ECO:0007669"/>
    <property type="project" value="InterPro"/>
</dbReference>
<keyword evidence="1" id="KW-0472">Membrane</keyword>
<feature type="domain" description="Cytochrome oxidase subunit I profile" evidence="2">
    <location>
        <begin position="21"/>
        <end position="525"/>
    </location>
</feature>